<evidence type="ECO:0000313" key="1">
    <source>
        <dbReference type="EMBL" id="JAQ01232.1"/>
    </source>
</evidence>
<reference evidence="1" key="1">
    <citation type="journal article" date="2016" name="Gigascience">
        <title>De novo construction of an expanded transcriptome assembly for the western tarnished plant bug, Lygus hesperus.</title>
        <authorList>
            <person name="Tassone E.E."/>
            <person name="Geib S.M."/>
            <person name="Hall B."/>
            <person name="Fabrick J.A."/>
            <person name="Brent C.S."/>
            <person name="Hull J.J."/>
        </authorList>
    </citation>
    <scope>NUCLEOTIDE SEQUENCE</scope>
</reference>
<name>A0A146L1X0_LYGHE</name>
<organism evidence="1">
    <name type="scientific">Lygus hesperus</name>
    <name type="common">Western plant bug</name>
    <dbReference type="NCBI Taxonomy" id="30085"/>
    <lineage>
        <taxon>Eukaryota</taxon>
        <taxon>Metazoa</taxon>
        <taxon>Ecdysozoa</taxon>
        <taxon>Arthropoda</taxon>
        <taxon>Hexapoda</taxon>
        <taxon>Insecta</taxon>
        <taxon>Pterygota</taxon>
        <taxon>Neoptera</taxon>
        <taxon>Paraneoptera</taxon>
        <taxon>Hemiptera</taxon>
        <taxon>Heteroptera</taxon>
        <taxon>Panheteroptera</taxon>
        <taxon>Cimicomorpha</taxon>
        <taxon>Miridae</taxon>
        <taxon>Mirini</taxon>
        <taxon>Lygus</taxon>
    </lineage>
</organism>
<accession>A0A146L1X0</accession>
<sequence>LLLLLLLVLVMMVLILRFLDWHVRYNSTVLWTVVQLPQQRLLLVQHGPLNCTQYFGNSVLLQHHLGYLHHLRSTAFVELVLLLSPLLLVDCVVSREGGTLDGVRLRTCLVVEHTLLLVLVVTHYVEVA</sequence>
<proteinExistence type="predicted"/>
<protein>
    <submittedName>
        <fullName evidence="1">Uncharacterized protein</fullName>
    </submittedName>
</protein>
<dbReference type="AlphaFoldDB" id="A0A146L1X0"/>
<dbReference type="EMBL" id="GDHC01017397">
    <property type="protein sequence ID" value="JAQ01232.1"/>
    <property type="molecule type" value="Transcribed_RNA"/>
</dbReference>
<gene>
    <name evidence="1" type="ORF">g.21755</name>
</gene>
<feature type="non-terminal residue" evidence="1">
    <location>
        <position position="1"/>
    </location>
</feature>